<gene>
    <name evidence="13" type="ORF">FILTAD_00739</name>
</gene>
<evidence type="ECO:0000256" key="12">
    <source>
        <dbReference type="ARBA" id="ARBA00049401"/>
    </source>
</evidence>
<comment type="catalytic activity">
    <reaction evidence="12">
        <text>3 propionate 3-nitronate + 3 O2 + H2O = 3 3-oxopropanoate + 2 nitrate + nitrite + H2O2 + 3 H(+)</text>
        <dbReference type="Rhea" id="RHEA:57332"/>
        <dbReference type="ChEBI" id="CHEBI:15377"/>
        <dbReference type="ChEBI" id="CHEBI:15378"/>
        <dbReference type="ChEBI" id="CHEBI:15379"/>
        <dbReference type="ChEBI" id="CHEBI:16240"/>
        <dbReference type="ChEBI" id="CHEBI:16301"/>
        <dbReference type="ChEBI" id="CHEBI:17632"/>
        <dbReference type="ChEBI" id="CHEBI:33190"/>
        <dbReference type="ChEBI" id="CHEBI:136067"/>
    </reaction>
</comment>
<protein>
    <recommendedName>
        <fullName evidence="4">Probable nitronate monooxygenase</fullName>
    </recommendedName>
    <alternativeName>
        <fullName evidence="11">Propionate 3-nitronate monooxygenase</fullName>
    </alternativeName>
</protein>
<evidence type="ECO:0000256" key="5">
    <source>
        <dbReference type="ARBA" id="ARBA00022575"/>
    </source>
</evidence>
<name>A0A3P5WFT1_9BACL</name>
<keyword evidence="9 13" id="KW-0560">Oxidoreductase</keyword>
<keyword evidence="6" id="KW-0285">Flavoprotein</keyword>
<accession>A0A3P5WFT1</accession>
<keyword evidence="10 13" id="KW-0503">Monooxygenase</keyword>
<evidence type="ECO:0000256" key="4">
    <source>
        <dbReference type="ARBA" id="ARBA00013457"/>
    </source>
</evidence>
<comment type="similarity">
    <text evidence="3">Belongs to the nitronate monooxygenase family. NMO class I subfamily.</text>
</comment>
<evidence type="ECO:0000313" key="14">
    <source>
        <dbReference type="Proteomes" id="UP000270468"/>
    </source>
</evidence>
<dbReference type="EMBL" id="UXAV01000021">
    <property type="protein sequence ID" value="VDC22393.1"/>
    <property type="molecule type" value="Genomic_DNA"/>
</dbReference>
<evidence type="ECO:0000256" key="8">
    <source>
        <dbReference type="ARBA" id="ARBA00022741"/>
    </source>
</evidence>
<evidence type="ECO:0000256" key="10">
    <source>
        <dbReference type="ARBA" id="ARBA00023033"/>
    </source>
</evidence>
<evidence type="ECO:0000313" key="13">
    <source>
        <dbReference type="EMBL" id="VDC22393.1"/>
    </source>
</evidence>
<evidence type="ECO:0000256" key="2">
    <source>
        <dbReference type="ARBA" id="ARBA00003535"/>
    </source>
</evidence>
<dbReference type="Pfam" id="PF03060">
    <property type="entry name" value="NMO"/>
    <property type="match status" value="1"/>
</dbReference>
<dbReference type="PANTHER" id="PTHR42747:SF3">
    <property type="entry name" value="NITRONATE MONOOXYGENASE-RELATED"/>
    <property type="match status" value="1"/>
</dbReference>
<dbReference type="RefSeq" id="WP_203229644.1">
    <property type="nucleotide sequence ID" value="NZ_CBCRXF010000020.1"/>
</dbReference>
<sequence length="347" mass="37456">MIGAEDLGMTYPIIQAPMAGVTTPAFVAASAEAGLLGSIGAGYLSADETRNFIREVKSLTDKPFAVNLFVPQQVEMDQETLRTAYTALQPIGEKLGLPFWKVSLSESQFEKQVWVLIEEGVKVCSFTFGLPTKETTQLLSDHGIVLIGTATTVEEAMLVEQARMDAVVMQGSEAGGHRGTISGEMTGTPLHELLEEVRETVQIPIIAAGGIADKDMLKKALSAGAQAVQIGTALLAADESGAHPIYKEAVLHAKEDSTVITNAFSGKPARGIRNQFIEDMEGIPIAPYPYQNDLTKRLRKEAAAQGKPEYMSLWAGEKVHLTKGGTVKEIVERFIDKEAGFSQYPFL</sequence>
<dbReference type="GO" id="GO:0018580">
    <property type="term" value="F:nitronate monooxygenase activity"/>
    <property type="evidence" value="ECO:0007669"/>
    <property type="project" value="InterPro"/>
</dbReference>
<comment type="function">
    <text evidence="2">Nitronate monooxygenase that uses molecular oxygen to catalyze the oxidative denitrification of alkyl nitronates. Acts on propionate 3-nitronate (P3N), the presumed physiological substrate. Probably functions in the detoxification of P3N, a metabolic poison produced by plants and fungi as a defense mechanism.</text>
</comment>
<keyword evidence="7" id="KW-0288">FMN</keyword>
<dbReference type="Gene3D" id="3.20.20.70">
    <property type="entry name" value="Aldolase class I"/>
    <property type="match status" value="1"/>
</dbReference>
<evidence type="ECO:0000256" key="1">
    <source>
        <dbReference type="ARBA" id="ARBA00001917"/>
    </source>
</evidence>
<dbReference type="GO" id="GO:0009636">
    <property type="term" value="P:response to toxic substance"/>
    <property type="evidence" value="ECO:0007669"/>
    <property type="project" value="UniProtKB-KW"/>
</dbReference>
<dbReference type="FunFam" id="3.20.20.70:FF:000154">
    <property type="entry name" value="Probable nitronate monooxygenase"/>
    <property type="match status" value="1"/>
</dbReference>
<comment type="cofactor">
    <cofactor evidence="1">
        <name>FMN</name>
        <dbReference type="ChEBI" id="CHEBI:58210"/>
    </cofactor>
</comment>
<evidence type="ECO:0000256" key="6">
    <source>
        <dbReference type="ARBA" id="ARBA00022630"/>
    </source>
</evidence>
<evidence type="ECO:0000256" key="7">
    <source>
        <dbReference type="ARBA" id="ARBA00022643"/>
    </source>
</evidence>
<proteinExistence type="inferred from homology"/>
<dbReference type="CDD" id="cd04730">
    <property type="entry name" value="NPD_like"/>
    <property type="match status" value="1"/>
</dbReference>
<dbReference type="InterPro" id="IPR004136">
    <property type="entry name" value="NMO"/>
</dbReference>
<dbReference type="AlphaFoldDB" id="A0A3P5WFT1"/>
<evidence type="ECO:0000256" key="3">
    <source>
        <dbReference type="ARBA" id="ARBA00009881"/>
    </source>
</evidence>
<organism evidence="13 14">
    <name type="scientific">Filibacter tadaridae</name>
    <dbReference type="NCBI Taxonomy" id="2483811"/>
    <lineage>
        <taxon>Bacteria</taxon>
        <taxon>Bacillati</taxon>
        <taxon>Bacillota</taxon>
        <taxon>Bacilli</taxon>
        <taxon>Bacillales</taxon>
        <taxon>Caryophanaceae</taxon>
        <taxon>Filibacter</taxon>
    </lineage>
</organism>
<dbReference type="PANTHER" id="PTHR42747">
    <property type="entry name" value="NITRONATE MONOOXYGENASE-RELATED"/>
    <property type="match status" value="1"/>
</dbReference>
<keyword evidence="8" id="KW-0547">Nucleotide-binding</keyword>
<keyword evidence="5" id="KW-0216">Detoxification</keyword>
<dbReference type="GO" id="GO:0000166">
    <property type="term" value="F:nucleotide binding"/>
    <property type="evidence" value="ECO:0007669"/>
    <property type="project" value="UniProtKB-KW"/>
</dbReference>
<evidence type="ECO:0000256" key="11">
    <source>
        <dbReference type="ARBA" id="ARBA00031155"/>
    </source>
</evidence>
<dbReference type="Proteomes" id="UP000270468">
    <property type="component" value="Unassembled WGS sequence"/>
</dbReference>
<evidence type="ECO:0000256" key="9">
    <source>
        <dbReference type="ARBA" id="ARBA00023002"/>
    </source>
</evidence>
<keyword evidence="14" id="KW-1185">Reference proteome</keyword>
<dbReference type="InterPro" id="IPR013785">
    <property type="entry name" value="Aldolase_TIM"/>
</dbReference>
<dbReference type="SUPFAM" id="SSF51412">
    <property type="entry name" value="Inosine monophosphate dehydrogenase (IMPDH)"/>
    <property type="match status" value="1"/>
</dbReference>
<reference evidence="13 14" key="1">
    <citation type="submission" date="2018-11" db="EMBL/GenBank/DDBJ databases">
        <authorList>
            <person name="Criscuolo A."/>
        </authorList>
    </citation>
    <scope>NUCLEOTIDE SEQUENCE [LARGE SCALE GENOMIC DNA]</scope>
    <source>
        <strain evidence="13">ATB-66</strain>
    </source>
</reference>